<keyword evidence="10" id="KW-0670">Pyruvate</keyword>
<organism evidence="10">
    <name type="scientific">Mastigamoeba balamuthi</name>
    <name type="common">Phreatamoeba balamuthi</name>
    <dbReference type="NCBI Taxonomy" id="108607"/>
    <lineage>
        <taxon>Eukaryota</taxon>
        <taxon>Amoebozoa</taxon>
        <taxon>Evosea</taxon>
        <taxon>Archamoebae</taxon>
        <taxon>Mastigamoebida</taxon>
        <taxon>Mastigamoebidae</taxon>
        <taxon>Mastigamoeba</taxon>
    </lineage>
</organism>
<comment type="cofactor">
    <cofactor evidence="1">
        <name>[4Fe-4S] cluster</name>
        <dbReference type="ChEBI" id="CHEBI:49883"/>
    </cofactor>
</comment>
<keyword evidence="6 10" id="KW-0560">Oxidoreductase</keyword>
<dbReference type="SFLD" id="SFLDG01066">
    <property type="entry name" value="organic_radical-activating_enz"/>
    <property type="match status" value="1"/>
</dbReference>
<evidence type="ECO:0000259" key="9">
    <source>
        <dbReference type="PROSITE" id="PS51918"/>
    </source>
</evidence>
<evidence type="ECO:0000256" key="1">
    <source>
        <dbReference type="ARBA" id="ARBA00001966"/>
    </source>
</evidence>
<evidence type="ECO:0000256" key="3">
    <source>
        <dbReference type="ARBA" id="ARBA00022485"/>
    </source>
</evidence>
<dbReference type="SUPFAM" id="SSF102114">
    <property type="entry name" value="Radical SAM enzymes"/>
    <property type="match status" value="1"/>
</dbReference>
<evidence type="ECO:0000256" key="2">
    <source>
        <dbReference type="ARBA" id="ARBA00009777"/>
    </source>
</evidence>
<protein>
    <submittedName>
        <fullName evidence="10">Pyruvate formate-lyase activating enzyme</fullName>
        <ecNumber evidence="10">1.97.1.4</ecNumber>
    </submittedName>
</protein>
<evidence type="ECO:0000256" key="8">
    <source>
        <dbReference type="ARBA" id="ARBA00023014"/>
    </source>
</evidence>
<dbReference type="InterPro" id="IPR012838">
    <property type="entry name" value="PFL1_activating"/>
</dbReference>
<keyword evidence="10" id="KW-0456">Lyase</keyword>
<keyword evidence="5" id="KW-0479">Metal-binding</keyword>
<dbReference type="VEuPathDB" id="AmoebaDB:MBAL_002768"/>
<sequence length="302" mass="32367">MSGSIRAHVDLAPLSPLCGNANARSPCHAECRVPSSSSSSSSASTGSSPCGPVTARMHSVLTSAVDGPGMRMVLFLQGCPHRCKFCSNPDTWSLAGSAGTETSVDAIAARVARLKPYLVRGGGFTVSGGEPLAQAGFVRALFERLHGADLRLHTAIDTTGCGTGPEASWFSVLDHTDLVLLCPKSFDPEMYRQLTGAPNHGACCGSPRGQERKVDMWLRYVLIPGMTDKPEDLEAIAKFTEEFPNVSVVDVLPFHELGKHKWEQLGLRYELEHIKFCPKDKADQFCAALAKIVRPGVAVQCS</sequence>
<keyword evidence="8" id="KW-0411">Iron-sulfur</keyword>
<dbReference type="InterPro" id="IPR013785">
    <property type="entry name" value="Aldolase_TIM"/>
</dbReference>
<dbReference type="InterPro" id="IPR001989">
    <property type="entry name" value="Radical_activat_CS"/>
</dbReference>
<comment type="similarity">
    <text evidence="2">Belongs to the organic radical-activating enzymes family.</text>
</comment>
<evidence type="ECO:0000256" key="6">
    <source>
        <dbReference type="ARBA" id="ARBA00023002"/>
    </source>
</evidence>
<reference evidence="10" key="1">
    <citation type="journal article" date="2011" name="Mol. Biol. Evol.">
        <title>Eukaryotic pyruvate formate lyase and its activating enzyme were acquired laterally from a firmicute.</title>
        <authorList>
            <person name="Stairs C.W."/>
            <person name="Roger A.J."/>
            <person name="Hampl V."/>
        </authorList>
    </citation>
    <scope>NUCLEOTIDE SEQUENCE</scope>
</reference>
<dbReference type="PROSITE" id="PS51918">
    <property type="entry name" value="RADICAL_SAM"/>
    <property type="match status" value="1"/>
</dbReference>
<dbReference type="InterPro" id="IPR034457">
    <property type="entry name" value="Organic_radical-activating"/>
</dbReference>
<keyword evidence="7" id="KW-0408">Iron</keyword>
<dbReference type="GO" id="GO:0046872">
    <property type="term" value="F:metal ion binding"/>
    <property type="evidence" value="ECO:0007669"/>
    <property type="project" value="UniProtKB-KW"/>
</dbReference>
<name>F8RP36_MASBA</name>
<dbReference type="PANTHER" id="PTHR30352">
    <property type="entry name" value="PYRUVATE FORMATE-LYASE-ACTIVATING ENZYME"/>
    <property type="match status" value="1"/>
</dbReference>
<dbReference type="Pfam" id="PF13353">
    <property type="entry name" value="Fer4_12"/>
    <property type="match status" value="1"/>
</dbReference>
<dbReference type="PANTHER" id="PTHR30352:SF5">
    <property type="entry name" value="PYRUVATE FORMATE-LYASE 1-ACTIVATING ENZYME"/>
    <property type="match status" value="1"/>
</dbReference>
<accession>F8RP36</accession>
<keyword evidence="4" id="KW-0949">S-adenosyl-L-methionine</keyword>
<keyword evidence="3" id="KW-0004">4Fe-4S</keyword>
<dbReference type="EMBL" id="HQ003218">
    <property type="protein sequence ID" value="ADM47482.1"/>
    <property type="molecule type" value="mRNA"/>
</dbReference>
<evidence type="ECO:0000313" key="10">
    <source>
        <dbReference type="EMBL" id="ADM47482.1"/>
    </source>
</evidence>
<evidence type="ECO:0000256" key="4">
    <source>
        <dbReference type="ARBA" id="ARBA00022691"/>
    </source>
</evidence>
<dbReference type="GO" id="GO:0043365">
    <property type="term" value="F:[formate-C-acetyltransferase]-activating enzyme activity"/>
    <property type="evidence" value="ECO:0007669"/>
    <property type="project" value="UniProtKB-EC"/>
</dbReference>
<evidence type="ECO:0000256" key="7">
    <source>
        <dbReference type="ARBA" id="ARBA00023004"/>
    </source>
</evidence>
<proteinExistence type="evidence at transcript level"/>
<evidence type="ECO:0000256" key="5">
    <source>
        <dbReference type="ARBA" id="ARBA00022723"/>
    </source>
</evidence>
<dbReference type="InterPro" id="IPR007197">
    <property type="entry name" value="rSAM"/>
</dbReference>
<dbReference type="SFLD" id="SFLDS00029">
    <property type="entry name" value="Radical_SAM"/>
    <property type="match status" value="1"/>
</dbReference>
<dbReference type="PROSITE" id="PS01087">
    <property type="entry name" value="RADICAL_ACTIVATING"/>
    <property type="match status" value="1"/>
</dbReference>
<dbReference type="EC" id="1.97.1.4" evidence="10"/>
<feature type="domain" description="Radical SAM core" evidence="9">
    <location>
        <begin position="65"/>
        <end position="295"/>
    </location>
</feature>
<dbReference type="CDD" id="cd01335">
    <property type="entry name" value="Radical_SAM"/>
    <property type="match status" value="1"/>
</dbReference>
<dbReference type="Gene3D" id="3.20.20.70">
    <property type="entry name" value="Aldolase class I"/>
    <property type="match status" value="1"/>
</dbReference>
<dbReference type="InterPro" id="IPR058240">
    <property type="entry name" value="rSAM_sf"/>
</dbReference>
<dbReference type="GO" id="GO:0051539">
    <property type="term" value="F:4 iron, 4 sulfur cluster binding"/>
    <property type="evidence" value="ECO:0007669"/>
    <property type="project" value="UniProtKB-KW"/>
</dbReference>
<dbReference type="GO" id="GO:0016829">
    <property type="term" value="F:lyase activity"/>
    <property type="evidence" value="ECO:0007669"/>
    <property type="project" value="UniProtKB-KW"/>
</dbReference>
<dbReference type="NCBIfam" id="TIGR02493">
    <property type="entry name" value="PFLA"/>
    <property type="match status" value="1"/>
</dbReference>
<dbReference type="AlphaFoldDB" id="F8RP36"/>